<sequence>MNRAGFRGCKARSYIPRAHRADRNAGPDIPVLENGDESMLSKKSILLSWDLPRSAKTNEVRKLDAFPGHRYRSSQRVPKWNPEAERDRGLRQYSTKKPHPFNADLRSTAFASSNGDACEDMTREFGAEQRKIGPLGSGEVGGTKGGTKGGDQVRRAITP</sequence>
<feature type="region of interest" description="Disordered" evidence="1">
    <location>
        <begin position="71"/>
        <end position="103"/>
    </location>
</feature>
<evidence type="ECO:0000256" key="1">
    <source>
        <dbReference type="SAM" id="MobiDB-lite"/>
    </source>
</evidence>
<feature type="compositionally biased region" description="Gly residues" evidence="1">
    <location>
        <begin position="135"/>
        <end position="149"/>
    </location>
</feature>
<keyword evidence="3" id="KW-1185">Reference proteome</keyword>
<dbReference type="RefSeq" id="XP_040669010.1">
    <property type="nucleotide sequence ID" value="XM_040810269.1"/>
</dbReference>
<evidence type="ECO:0000313" key="3">
    <source>
        <dbReference type="Proteomes" id="UP000184073"/>
    </source>
</evidence>
<feature type="region of interest" description="Disordered" evidence="1">
    <location>
        <begin position="129"/>
        <end position="159"/>
    </location>
</feature>
<dbReference type="GeneID" id="63725780"/>
<name>A0A1L9PNZ4_ASPVE</name>
<dbReference type="AlphaFoldDB" id="A0A1L9PNZ4"/>
<dbReference type="OrthoDB" id="10583705at2759"/>
<proteinExistence type="predicted"/>
<protein>
    <submittedName>
        <fullName evidence="2">Uncharacterized protein</fullName>
    </submittedName>
</protein>
<gene>
    <name evidence="2" type="ORF">ASPVEDRAFT_29770</name>
</gene>
<reference evidence="3" key="1">
    <citation type="journal article" date="2017" name="Genome Biol.">
        <title>Comparative genomics reveals high biological diversity and specific adaptations in the industrially and medically important fungal genus Aspergillus.</title>
        <authorList>
            <person name="de Vries R.P."/>
            <person name="Riley R."/>
            <person name="Wiebenga A."/>
            <person name="Aguilar-Osorio G."/>
            <person name="Amillis S."/>
            <person name="Uchima C.A."/>
            <person name="Anderluh G."/>
            <person name="Asadollahi M."/>
            <person name="Askin M."/>
            <person name="Barry K."/>
            <person name="Battaglia E."/>
            <person name="Bayram O."/>
            <person name="Benocci T."/>
            <person name="Braus-Stromeyer S.A."/>
            <person name="Caldana C."/>
            <person name="Canovas D."/>
            <person name="Cerqueira G.C."/>
            <person name="Chen F."/>
            <person name="Chen W."/>
            <person name="Choi C."/>
            <person name="Clum A."/>
            <person name="Dos Santos R.A."/>
            <person name="Damasio A.R."/>
            <person name="Diallinas G."/>
            <person name="Emri T."/>
            <person name="Fekete E."/>
            <person name="Flipphi M."/>
            <person name="Freyberg S."/>
            <person name="Gallo A."/>
            <person name="Gournas C."/>
            <person name="Habgood R."/>
            <person name="Hainaut M."/>
            <person name="Harispe M.L."/>
            <person name="Henrissat B."/>
            <person name="Hilden K.S."/>
            <person name="Hope R."/>
            <person name="Hossain A."/>
            <person name="Karabika E."/>
            <person name="Karaffa L."/>
            <person name="Karanyi Z."/>
            <person name="Krasevec N."/>
            <person name="Kuo A."/>
            <person name="Kusch H."/>
            <person name="LaButti K."/>
            <person name="Lagendijk E.L."/>
            <person name="Lapidus A."/>
            <person name="Levasseur A."/>
            <person name="Lindquist E."/>
            <person name="Lipzen A."/>
            <person name="Logrieco A.F."/>
            <person name="MacCabe A."/>
            <person name="Maekelae M.R."/>
            <person name="Malavazi I."/>
            <person name="Melin P."/>
            <person name="Meyer V."/>
            <person name="Mielnichuk N."/>
            <person name="Miskei M."/>
            <person name="Molnar A.P."/>
            <person name="Mule G."/>
            <person name="Ngan C.Y."/>
            <person name="Orejas M."/>
            <person name="Orosz E."/>
            <person name="Ouedraogo J.P."/>
            <person name="Overkamp K.M."/>
            <person name="Park H.-S."/>
            <person name="Perrone G."/>
            <person name="Piumi F."/>
            <person name="Punt P.J."/>
            <person name="Ram A.F."/>
            <person name="Ramon A."/>
            <person name="Rauscher S."/>
            <person name="Record E."/>
            <person name="Riano-Pachon D.M."/>
            <person name="Robert V."/>
            <person name="Roehrig J."/>
            <person name="Ruller R."/>
            <person name="Salamov A."/>
            <person name="Salih N.S."/>
            <person name="Samson R.A."/>
            <person name="Sandor E."/>
            <person name="Sanguinetti M."/>
            <person name="Schuetze T."/>
            <person name="Sepcic K."/>
            <person name="Shelest E."/>
            <person name="Sherlock G."/>
            <person name="Sophianopoulou V."/>
            <person name="Squina F.M."/>
            <person name="Sun H."/>
            <person name="Susca A."/>
            <person name="Todd R.B."/>
            <person name="Tsang A."/>
            <person name="Unkles S.E."/>
            <person name="van de Wiele N."/>
            <person name="van Rossen-Uffink D."/>
            <person name="Oliveira J.V."/>
            <person name="Vesth T.C."/>
            <person name="Visser J."/>
            <person name="Yu J.-H."/>
            <person name="Zhou M."/>
            <person name="Andersen M.R."/>
            <person name="Archer D.B."/>
            <person name="Baker S.E."/>
            <person name="Benoit I."/>
            <person name="Brakhage A.A."/>
            <person name="Braus G.H."/>
            <person name="Fischer R."/>
            <person name="Frisvad J.C."/>
            <person name="Goldman G.H."/>
            <person name="Houbraken J."/>
            <person name="Oakley B."/>
            <person name="Pocsi I."/>
            <person name="Scazzocchio C."/>
            <person name="Seiboth B."/>
            <person name="vanKuyk P.A."/>
            <person name="Wortman J."/>
            <person name="Dyer P.S."/>
            <person name="Grigoriev I.V."/>
        </authorList>
    </citation>
    <scope>NUCLEOTIDE SEQUENCE [LARGE SCALE GENOMIC DNA]</scope>
    <source>
        <strain evidence="3">CBS 583.65</strain>
    </source>
</reference>
<dbReference type="Proteomes" id="UP000184073">
    <property type="component" value="Unassembled WGS sequence"/>
</dbReference>
<organism evidence="2 3">
    <name type="scientific">Aspergillus versicolor CBS 583.65</name>
    <dbReference type="NCBI Taxonomy" id="1036611"/>
    <lineage>
        <taxon>Eukaryota</taxon>
        <taxon>Fungi</taxon>
        <taxon>Dikarya</taxon>
        <taxon>Ascomycota</taxon>
        <taxon>Pezizomycotina</taxon>
        <taxon>Eurotiomycetes</taxon>
        <taxon>Eurotiomycetidae</taxon>
        <taxon>Eurotiales</taxon>
        <taxon>Aspergillaceae</taxon>
        <taxon>Aspergillus</taxon>
        <taxon>Aspergillus subgen. Nidulantes</taxon>
    </lineage>
</organism>
<dbReference type="VEuPathDB" id="FungiDB:ASPVEDRAFT_29770"/>
<dbReference type="EMBL" id="KV878130">
    <property type="protein sequence ID" value="OJJ03248.1"/>
    <property type="molecule type" value="Genomic_DNA"/>
</dbReference>
<evidence type="ECO:0000313" key="2">
    <source>
        <dbReference type="EMBL" id="OJJ03248.1"/>
    </source>
</evidence>
<accession>A0A1L9PNZ4</accession>